<dbReference type="GO" id="GO:0004017">
    <property type="term" value="F:AMP kinase activity"/>
    <property type="evidence" value="ECO:0007669"/>
    <property type="project" value="UniProtKB-EC"/>
</dbReference>
<dbReference type="GO" id="GO:0005524">
    <property type="term" value="F:ATP binding"/>
    <property type="evidence" value="ECO:0007669"/>
    <property type="project" value="UniProtKB-KW"/>
</dbReference>
<accession>A0A5C6C4N2</accession>
<sequence>MLLSACQPPNYGRLLMSPDLDPTPQLPIPATDVRNNQRSDADSTSISAEQSNELISEPVSFGMQASRVVTDEAIAAASQNAVEDLEVKDAQVIFNTVWDDLEEEIGHENLRFSKELILLGGAPGSGKGTNTEFIAKARGLTCPPIVISDLLNTPEAERIKEAGGMVGDTEVVGILFRKLLEEVYRDGCILDGFPRTRVQVECLHLLVQKMNQLYREYHHTPLAINFRKPTVHAVVLFIDEKTSIERQLLRGRKIAAHNERIQREGSGLEIELRPTDLDPIAAKRRYRVFKEKTWDALQSLKQIYHYHFIDADGPIDEVEKKIRVELDYQSSLELDPETYDAVRGLPLASEMGVHARQELVRRLDSYQLGHRELFHRVIEIIDKRFMPIIQRHAIAGLAVINSEDSIFEDPITLAMVIDVFAERGFRGVANINFAETPDHFNLETGKITCRTKKIFRFQIRFEGSEIRRGGR</sequence>
<comment type="similarity">
    <text evidence="5">Belongs to the adenylate kinase family.</text>
</comment>
<dbReference type="InterPro" id="IPR027417">
    <property type="entry name" value="P-loop_NTPase"/>
</dbReference>
<dbReference type="Proteomes" id="UP000319908">
    <property type="component" value="Unassembled WGS sequence"/>
</dbReference>
<evidence type="ECO:0000256" key="1">
    <source>
        <dbReference type="ARBA" id="ARBA00022679"/>
    </source>
</evidence>
<dbReference type="Pfam" id="PF00406">
    <property type="entry name" value="ADK"/>
    <property type="match status" value="1"/>
</dbReference>
<dbReference type="SUPFAM" id="SSF52540">
    <property type="entry name" value="P-loop containing nucleoside triphosphate hydrolases"/>
    <property type="match status" value="1"/>
</dbReference>
<dbReference type="InterPro" id="IPR033690">
    <property type="entry name" value="Adenylat_kinase_CS"/>
</dbReference>
<keyword evidence="6" id="KW-0067">ATP-binding</keyword>
<evidence type="ECO:0000313" key="9">
    <source>
        <dbReference type="Proteomes" id="UP000319908"/>
    </source>
</evidence>
<name>A0A5C6C4N2_9BACT</name>
<dbReference type="PRINTS" id="PR00094">
    <property type="entry name" value="ADENYLTKNASE"/>
</dbReference>
<evidence type="ECO:0000256" key="2">
    <source>
        <dbReference type="ARBA" id="ARBA00022727"/>
    </source>
</evidence>
<keyword evidence="4 5" id="KW-0418">Kinase</keyword>
<evidence type="ECO:0000313" key="8">
    <source>
        <dbReference type="EMBL" id="TWU18426.1"/>
    </source>
</evidence>
<proteinExistence type="inferred from homology"/>
<keyword evidence="1 5" id="KW-0808">Transferase</keyword>
<reference evidence="8 9" key="1">
    <citation type="journal article" date="2020" name="Antonie Van Leeuwenhoek">
        <title>Rhodopirellula heiligendammensis sp. nov., Rhodopirellula pilleata sp. nov., and Rhodopirellula solitaria sp. nov. isolated from natural or artificial marine surfaces in Northern Germany and California, USA, and emended description of the genus Rhodopirellula.</title>
        <authorList>
            <person name="Kallscheuer N."/>
            <person name="Wiegand S."/>
            <person name="Jogler M."/>
            <person name="Boedeker C."/>
            <person name="Peeters S.H."/>
            <person name="Rast P."/>
            <person name="Heuer A."/>
            <person name="Jetten M.S.M."/>
            <person name="Rohde M."/>
            <person name="Jogler C."/>
        </authorList>
    </citation>
    <scope>NUCLEOTIDE SEQUENCE [LARGE SCALE GENOMIC DNA]</scope>
    <source>
        <strain evidence="8 9">Poly21</strain>
    </source>
</reference>
<dbReference type="PROSITE" id="PS00113">
    <property type="entry name" value="ADENYLATE_KINASE"/>
    <property type="match status" value="1"/>
</dbReference>
<dbReference type="GO" id="GO:0005737">
    <property type="term" value="C:cytoplasm"/>
    <property type="evidence" value="ECO:0007669"/>
    <property type="project" value="UniProtKB-SubCell"/>
</dbReference>
<dbReference type="PANTHER" id="PTHR23359">
    <property type="entry name" value="NUCLEOTIDE KINASE"/>
    <property type="match status" value="1"/>
</dbReference>
<feature type="compositionally biased region" description="Polar residues" evidence="7">
    <location>
        <begin position="42"/>
        <end position="53"/>
    </location>
</feature>
<keyword evidence="9" id="KW-1185">Reference proteome</keyword>
<gene>
    <name evidence="8" type="primary">adk_1</name>
    <name evidence="8" type="ORF">Poly21_05880</name>
</gene>
<comment type="caution">
    <text evidence="8">The sequence shown here is derived from an EMBL/GenBank/DDBJ whole genome shotgun (WGS) entry which is preliminary data.</text>
</comment>
<dbReference type="Gene3D" id="3.40.50.300">
    <property type="entry name" value="P-loop containing nucleotide triphosphate hydrolases"/>
    <property type="match status" value="1"/>
</dbReference>
<evidence type="ECO:0000256" key="3">
    <source>
        <dbReference type="ARBA" id="ARBA00022741"/>
    </source>
</evidence>
<evidence type="ECO:0000256" key="4">
    <source>
        <dbReference type="ARBA" id="ARBA00022777"/>
    </source>
</evidence>
<comment type="subunit">
    <text evidence="6">Monomer.</text>
</comment>
<keyword evidence="2" id="KW-0545">Nucleotide biosynthesis</keyword>
<protein>
    <recommendedName>
        <fullName evidence="6">Adenylate kinase</fullName>
        <ecNumber evidence="6">2.7.4.3</ecNumber>
    </recommendedName>
</protein>
<dbReference type="EMBL" id="SJPU01000001">
    <property type="protein sequence ID" value="TWU18426.1"/>
    <property type="molecule type" value="Genomic_DNA"/>
</dbReference>
<dbReference type="InterPro" id="IPR000850">
    <property type="entry name" value="Adenylat/UMP-CMP_kin"/>
</dbReference>
<comment type="subcellular location">
    <subcellularLocation>
        <location evidence="6">Cytoplasm</location>
    </subcellularLocation>
</comment>
<dbReference type="AlphaFoldDB" id="A0A5C6C4N2"/>
<keyword evidence="3 6" id="KW-0547">Nucleotide-binding</keyword>
<evidence type="ECO:0000256" key="5">
    <source>
        <dbReference type="RuleBase" id="RU003330"/>
    </source>
</evidence>
<organism evidence="8 9">
    <name type="scientific">Allorhodopirellula heiligendammensis</name>
    <dbReference type="NCBI Taxonomy" id="2714739"/>
    <lineage>
        <taxon>Bacteria</taxon>
        <taxon>Pseudomonadati</taxon>
        <taxon>Planctomycetota</taxon>
        <taxon>Planctomycetia</taxon>
        <taxon>Pirellulales</taxon>
        <taxon>Pirellulaceae</taxon>
        <taxon>Allorhodopirellula</taxon>
    </lineage>
</organism>
<comment type="catalytic activity">
    <reaction evidence="6">
        <text>AMP + ATP = 2 ADP</text>
        <dbReference type="Rhea" id="RHEA:12973"/>
        <dbReference type="ChEBI" id="CHEBI:30616"/>
        <dbReference type="ChEBI" id="CHEBI:456215"/>
        <dbReference type="ChEBI" id="CHEBI:456216"/>
        <dbReference type="EC" id="2.7.4.3"/>
    </reaction>
</comment>
<dbReference type="CDD" id="cd01428">
    <property type="entry name" value="ADK"/>
    <property type="match status" value="1"/>
</dbReference>
<feature type="region of interest" description="Disordered" evidence="7">
    <location>
        <begin position="1"/>
        <end position="53"/>
    </location>
</feature>
<evidence type="ECO:0000256" key="7">
    <source>
        <dbReference type="SAM" id="MobiDB-lite"/>
    </source>
</evidence>
<dbReference type="EC" id="2.7.4.3" evidence="6"/>
<evidence type="ECO:0000256" key="6">
    <source>
        <dbReference type="RuleBase" id="RU003331"/>
    </source>
</evidence>